<comment type="subcellular location">
    <subcellularLocation>
        <location evidence="1 9">Nucleus</location>
    </subcellularLocation>
</comment>
<dbReference type="EMBL" id="CP000588">
    <property type="protein sequence ID" value="ABO97341.1"/>
    <property type="molecule type" value="Genomic_DNA"/>
</dbReference>
<keyword evidence="8 9" id="KW-0687">Ribonucleoprotein</keyword>
<dbReference type="GO" id="GO:0000398">
    <property type="term" value="P:mRNA splicing, via spliceosome"/>
    <property type="evidence" value="ECO:0007669"/>
    <property type="project" value="UniProtKB-UniRule"/>
</dbReference>
<dbReference type="GO" id="GO:0005688">
    <property type="term" value="C:U6 snRNP"/>
    <property type="evidence" value="ECO:0007669"/>
    <property type="project" value="UniProtKB-UniRule"/>
</dbReference>
<dbReference type="GO" id="GO:0003729">
    <property type="term" value="F:mRNA binding"/>
    <property type="evidence" value="ECO:0007669"/>
    <property type="project" value="TreeGrafter"/>
</dbReference>
<evidence type="ECO:0000256" key="3">
    <source>
        <dbReference type="ARBA" id="ARBA00022664"/>
    </source>
</evidence>
<evidence type="ECO:0000313" key="12">
    <source>
        <dbReference type="Proteomes" id="UP000001568"/>
    </source>
</evidence>
<evidence type="ECO:0000256" key="6">
    <source>
        <dbReference type="ARBA" id="ARBA00023187"/>
    </source>
</evidence>
<gene>
    <name evidence="9" type="primary">LSM8</name>
    <name evidence="11" type="ORF">OSTLU_32889</name>
</gene>
<dbReference type="Gene3D" id="2.30.30.100">
    <property type="match status" value="1"/>
</dbReference>
<evidence type="ECO:0000256" key="9">
    <source>
        <dbReference type="RuleBase" id="RU365048"/>
    </source>
</evidence>
<dbReference type="eggNOG" id="KOG1784">
    <property type="taxonomic scope" value="Eukaryota"/>
</dbReference>
<dbReference type="SUPFAM" id="SSF50182">
    <property type="entry name" value="Sm-like ribonucleoproteins"/>
    <property type="match status" value="1"/>
</dbReference>
<dbReference type="Pfam" id="PF01423">
    <property type="entry name" value="LSM"/>
    <property type="match status" value="1"/>
</dbReference>
<evidence type="ECO:0000256" key="4">
    <source>
        <dbReference type="ARBA" id="ARBA00022728"/>
    </source>
</evidence>
<dbReference type="Proteomes" id="UP000001568">
    <property type="component" value="Chromosome 8"/>
</dbReference>
<dbReference type="InterPro" id="IPR010920">
    <property type="entry name" value="LSM_dom_sf"/>
</dbReference>
<dbReference type="OMA" id="AACDQTT"/>
<proteinExistence type="inferred from homology"/>
<accession>A4S0W5</accession>
<sequence length="97" mass="10504">MSAPTLTNMLDARVSVITNDGRHIVGTLRGFDQVTNVILEDCAERVYSSESGVEEAPLGVYMIRGDNVALVGPVDEELDAELDLSETRAPPLKAIKF</sequence>
<evidence type="ECO:0000256" key="1">
    <source>
        <dbReference type="ARBA" id="ARBA00004123"/>
    </source>
</evidence>
<evidence type="ECO:0000259" key="10">
    <source>
        <dbReference type="PROSITE" id="PS52002"/>
    </source>
</evidence>
<evidence type="ECO:0000256" key="5">
    <source>
        <dbReference type="ARBA" id="ARBA00022884"/>
    </source>
</evidence>
<organism evidence="11 12">
    <name type="scientific">Ostreococcus lucimarinus (strain CCE9901)</name>
    <dbReference type="NCBI Taxonomy" id="436017"/>
    <lineage>
        <taxon>Eukaryota</taxon>
        <taxon>Viridiplantae</taxon>
        <taxon>Chlorophyta</taxon>
        <taxon>Mamiellophyceae</taxon>
        <taxon>Mamiellales</taxon>
        <taxon>Bathycoccaceae</taxon>
        <taxon>Ostreococcus</taxon>
    </lineage>
</organism>
<dbReference type="InterPro" id="IPR001163">
    <property type="entry name" value="Sm_dom_euk/arc"/>
</dbReference>
<dbReference type="Gramene" id="ABO97341">
    <property type="protein sequence ID" value="ABO97341"/>
    <property type="gene ID" value="OSTLU_32889"/>
</dbReference>
<dbReference type="InterPro" id="IPR034103">
    <property type="entry name" value="Lsm8"/>
</dbReference>
<comment type="similarity">
    <text evidence="2 9">Belongs to the snRNP Sm proteins family.</text>
</comment>
<evidence type="ECO:0000256" key="7">
    <source>
        <dbReference type="ARBA" id="ARBA00023242"/>
    </source>
</evidence>
<name>A4S0W5_OSTLU</name>
<dbReference type="RefSeq" id="XP_001419048.1">
    <property type="nucleotide sequence ID" value="XM_001419011.1"/>
</dbReference>
<dbReference type="PROSITE" id="PS52002">
    <property type="entry name" value="SM"/>
    <property type="match status" value="1"/>
</dbReference>
<keyword evidence="4 9" id="KW-0747">Spliceosome</keyword>
<dbReference type="PANTHER" id="PTHR15588:SF9">
    <property type="entry name" value="U6 SNRNA-ASSOCIATED SM-LIKE PROTEIN LSM8"/>
    <property type="match status" value="1"/>
</dbReference>
<dbReference type="STRING" id="436017.A4S0W5"/>
<dbReference type="HOGENOM" id="CLU_076902_8_1_1"/>
<comment type="function">
    <text evidence="9">Plays role in pre-mRNA splicing as component of the U4/U6-U5 tri-snRNP complex that is involved in spliceosome assembly, and as component of the precatalytic spliceosome (spliceosome B complex). The heptameric LSM2-8 complex binds specifically to the 3'-terminal U-tract of U6 snRNA.</text>
</comment>
<dbReference type="SMART" id="SM00651">
    <property type="entry name" value="Sm"/>
    <property type="match status" value="1"/>
</dbReference>
<keyword evidence="12" id="KW-1185">Reference proteome</keyword>
<dbReference type="PANTHER" id="PTHR15588">
    <property type="entry name" value="LSM1"/>
    <property type="match status" value="1"/>
</dbReference>
<keyword evidence="7 9" id="KW-0539">Nucleus</keyword>
<dbReference type="KEGG" id="olu:OSTLU_32889"/>
<evidence type="ECO:0000256" key="8">
    <source>
        <dbReference type="ARBA" id="ARBA00023274"/>
    </source>
</evidence>
<dbReference type="GO" id="GO:0046540">
    <property type="term" value="C:U4/U6 x U5 tri-snRNP complex"/>
    <property type="evidence" value="ECO:0007669"/>
    <property type="project" value="UniProtKB-UniRule"/>
</dbReference>
<reference evidence="11 12" key="1">
    <citation type="journal article" date="2007" name="Proc. Natl. Acad. Sci. U.S.A.">
        <title>The tiny eukaryote Ostreococcus provides genomic insights into the paradox of plankton speciation.</title>
        <authorList>
            <person name="Palenik B."/>
            <person name="Grimwood J."/>
            <person name="Aerts A."/>
            <person name="Rouze P."/>
            <person name="Salamov A."/>
            <person name="Putnam N."/>
            <person name="Dupont C."/>
            <person name="Jorgensen R."/>
            <person name="Derelle E."/>
            <person name="Rombauts S."/>
            <person name="Zhou K."/>
            <person name="Otillar R."/>
            <person name="Merchant S.S."/>
            <person name="Podell S."/>
            <person name="Gaasterland T."/>
            <person name="Napoli C."/>
            <person name="Gendler K."/>
            <person name="Manuell A."/>
            <person name="Tai V."/>
            <person name="Vallon O."/>
            <person name="Piganeau G."/>
            <person name="Jancek S."/>
            <person name="Heijde M."/>
            <person name="Jabbari K."/>
            <person name="Bowler C."/>
            <person name="Lohr M."/>
            <person name="Robbens S."/>
            <person name="Werner G."/>
            <person name="Dubchak I."/>
            <person name="Pazour G.J."/>
            <person name="Ren Q."/>
            <person name="Paulsen I."/>
            <person name="Delwiche C."/>
            <person name="Schmutz J."/>
            <person name="Rokhsar D."/>
            <person name="Van de Peer Y."/>
            <person name="Moreau H."/>
            <person name="Grigoriev I.V."/>
        </authorList>
    </citation>
    <scope>NUCLEOTIDE SEQUENCE [LARGE SCALE GENOMIC DNA]</scope>
    <source>
        <strain evidence="11 12">CCE9901</strain>
    </source>
</reference>
<dbReference type="GO" id="GO:0071011">
    <property type="term" value="C:precatalytic spliceosome"/>
    <property type="evidence" value="ECO:0007669"/>
    <property type="project" value="TreeGrafter"/>
</dbReference>
<dbReference type="InterPro" id="IPR047575">
    <property type="entry name" value="Sm"/>
</dbReference>
<evidence type="ECO:0000256" key="2">
    <source>
        <dbReference type="ARBA" id="ARBA00006850"/>
    </source>
</evidence>
<comment type="subunit">
    <text evidence="9">LSm subunits form a heteromer with a doughnut shape.</text>
</comment>
<dbReference type="FunFam" id="2.30.30.100:FF:000084">
    <property type="entry name" value="U6 snRNA-associated Sm-like protein LSm8"/>
    <property type="match status" value="1"/>
</dbReference>
<dbReference type="OrthoDB" id="10263346at2759"/>
<dbReference type="AlphaFoldDB" id="A4S0W5"/>
<keyword evidence="5 9" id="KW-0694">RNA-binding</keyword>
<feature type="domain" description="Sm" evidence="10">
    <location>
        <begin position="1"/>
        <end position="77"/>
    </location>
</feature>
<keyword evidence="3 9" id="KW-0507">mRNA processing</keyword>
<dbReference type="CDD" id="cd01727">
    <property type="entry name" value="LSm8"/>
    <property type="match status" value="1"/>
</dbReference>
<keyword evidence="6 9" id="KW-0508">mRNA splicing</keyword>
<dbReference type="InterPro" id="IPR044642">
    <property type="entry name" value="PTHR15588"/>
</dbReference>
<evidence type="ECO:0000313" key="11">
    <source>
        <dbReference type="EMBL" id="ABO97341.1"/>
    </source>
</evidence>
<protein>
    <recommendedName>
        <fullName evidence="9">U6 snRNA-associated Sm-like protein LSm8</fullName>
    </recommendedName>
</protein>
<dbReference type="GeneID" id="5003382"/>